<dbReference type="PANTHER" id="PTHR14221:SF5">
    <property type="entry name" value="TRANSDUCIN_WD40 REPEAT-LIKE SUPERFAMILY PROTEIN"/>
    <property type="match status" value="1"/>
</dbReference>
<keyword evidence="1 3" id="KW-0853">WD repeat</keyword>
<dbReference type="Proteomes" id="UP000827889">
    <property type="component" value="Chromosome 9"/>
</dbReference>
<dbReference type="PROSITE" id="PS50082">
    <property type="entry name" value="WD_REPEATS_2"/>
    <property type="match status" value="4"/>
</dbReference>
<accession>A0A8B8P8J0</accession>
<gene>
    <name evidence="5" type="primary">LOC115740810</name>
</gene>
<dbReference type="InterPro" id="IPR040324">
    <property type="entry name" value="WDR44/Dgr2"/>
</dbReference>
<evidence type="ECO:0000313" key="5">
    <source>
        <dbReference type="RefSeq" id="XP_030530263.2"/>
    </source>
</evidence>
<dbReference type="PRINTS" id="PR00320">
    <property type="entry name" value="GPROTEINBRPT"/>
</dbReference>
<dbReference type="PANTHER" id="PTHR14221">
    <property type="entry name" value="WD REPEAT DOMAIN 44"/>
    <property type="match status" value="1"/>
</dbReference>
<dbReference type="Gene3D" id="2.130.10.10">
    <property type="entry name" value="YVTN repeat-like/Quinoprotein amine dehydrogenase"/>
    <property type="match status" value="2"/>
</dbReference>
<name>A0A8B8P8J0_9MYRT</name>
<organism evidence="4 5">
    <name type="scientific">Rhodamnia argentea</name>
    <dbReference type="NCBI Taxonomy" id="178133"/>
    <lineage>
        <taxon>Eukaryota</taxon>
        <taxon>Viridiplantae</taxon>
        <taxon>Streptophyta</taxon>
        <taxon>Embryophyta</taxon>
        <taxon>Tracheophyta</taxon>
        <taxon>Spermatophyta</taxon>
        <taxon>Magnoliopsida</taxon>
        <taxon>eudicotyledons</taxon>
        <taxon>Gunneridae</taxon>
        <taxon>Pentapetalae</taxon>
        <taxon>rosids</taxon>
        <taxon>malvids</taxon>
        <taxon>Myrtales</taxon>
        <taxon>Myrtaceae</taxon>
        <taxon>Myrtoideae</taxon>
        <taxon>Myrteae</taxon>
        <taxon>Australasian group</taxon>
        <taxon>Rhodamnia</taxon>
    </lineage>
</organism>
<dbReference type="Pfam" id="PF00400">
    <property type="entry name" value="WD40"/>
    <property type="match status" value="4"/>
</dbReference>
<evidence type="ECO:0000256" key="2">
    <source>
        <dbReference type="ARBA" id="ARBA00022737"/>
    </source>
</evidence>
<feature type="repeat" description="WD" evidence="3">
    <location>
        <begin position="379"/>
        <end position="411"/>
    </location>
</feature>
<dbReference type="InterPro" id="IPR020472">
    <property type="entry name" value="WD40_PAC1"/>
</dbReference>
<keyword evidence="4" id="KW-1185">Reference proteome</keyword>
<sequence length="748" mass="83190">MGNYSEEDDDTYFDALEETSSVSDRSLNCSDCCSSGSRFDENVLDSLGFEFWTQFPESVGARRNRFLMLTGLRIEENSVDKEDIFLPSRNEIEVDTCRVTEDGGAVQRSLDSYSRISLIQSSASTWSNQVVEPSGGGSLVSSFGGRSKDSDDSMEFETGGLVQSRRNMRLSKAGSVKSGSIEELRRIVASSPLVHPVLHRKLEYERELVETKQKMRAGWLRKFGTAHALVARHRDAWPSPDDLEITTGVKMRRIRAHSSRKKYKELSSLYAAQEFLAHEGSISTMKFSMDGQYLASAGEDTVVRVWKVTEENRSQRVDIANVDSSSLYFALNESTQLASLNTNKDHIGKAKSFGRSSDSSCVILPLKVFRITEKPWHEFKGHNGEVLDLSWSSEGYLLSSSTDKTVRLWRVGCDGCLRVYSHNDYVTCISFNPVNGNFFISGSIDGKVRIWDVFGGQVVDYIDSREIVSAVCYQSDGKGAIVGTMTGNCRFYSIEGNHLQMDAQVCLHGKKKSPGKRITGFQFPPNDPDKVMITSADSVIRVLSGVDVICKLKGLRSSGGPIIATFTSDGKHVISASEDSNVYIWNYASQDKTSSRVKNIRSCESFWSSNASVALPWCGMRTVPEALAPPSQSEEGRASCAENGEYHHRLEEYFQKMPPYSPDCFSLSRGFFLELLPKGSATWPEEKLSDSSPTMVSSQAISKLEYKFLKSACHSVLSSSHMWGLVIVTAGWDGRIRTYHNYGLPVRS</sequence>
<dbReference type="RefSeq" id="XP_030530263.2">
    <property type="nucleotide sequence ID" value="XM_030674403.2"/>
</dbReference>
<dbReference type="PROSITE" id="PS50294">
    <property type="entry name" value="WD_REPEATS_REGION"/>
    <property type="match status" value="3"/>
</dbReference>
<dbReference type="SMART" id="SM00320">
    <property type="entry name" value="WD40"/>
    <property type="match status" value="7"/>
</dbReference>
<dbReference type="KEGG" id="rarg:115740810"/>
<feature type="repeat" description="WD" evidence="3">
    <location>
        <begin position="419"/>
        <end position="461"/>
    </location>
</feature>
<evidence type="ECO:0000256" key="1">
    <source>
        <dbReference type="ARBA" id="ARBA00022574"/>
    </source>
</evidence>
<evidence type="ECO:0000313" key="4">
    <source>
        <dbReference type="Proteomes" id="UP000827889"/>
    </source>
</evidence>
<dbReference type="SUPFAM" id="SSF50978">
    <property type="entry name" value="WD40 repeat-like"/>
    <property type="match status" value="1"/>
</dbReference>
<protein>
    <submittedName>
        <fullName evidence="5">LOW QUALITY PROTEIN: WD repeat-containing protein YMR102C</fullName>
    </submittedName>
</protein>
<feature type="repeat" description="WD" evidence="3">
    <location>
        <begin position="566"/>
        <end position="595"/>
    </location>
</feature>
<dbReference type="InterPro" id="IPR036322">
    <property type="entry name" value="WD40_repeat_dom_sf"/>
</dbReference>
<dbReference type="AlphaFoldDB" id="A0A8B8P8J0"/>
<proteinExistence type="predicted"/>
<reference evidence="5" key="1">
    <citation type="submission" date="2025-08" db="UniProtKB">
        <authorList>
            <consortium name="RefSeq"/>
        </authorList>
    </citation>
    <scope>IDENTIFICATION</scope>
    <source>
        <tissue evidence="5">Leaf</tissue>
    </source>
</reference>
<feature type="repeat" description="WD" evidence="3">
    <location>
        <begin position="275"/>
        <end position="316"/>
    </location>
</feature>
<keyword evidence="2" id="KW-0677">Repeat</keyword>
<dbReference type="GeneID" id="115740810"/>
<dbReference type="InterPro" id="IPR015943">
    <property type="entry name" value="WD40/YVTN_repeat-like_dom_sf"/>
</dbReference>
<evidence type="ECO:0000256" key="3">
    <source>
        <dbReference type="PROSITE-ProRule" id="PRU00221"/>
    </source>
</evidence>
<dbReference type="InterPro" id="IPR001680">
    <property type="entry name" value="WD40_rpt"/>
</dbReference>